<reference evidence="2 3" key="1">
    <citation type="submission" date="2007-08" db="EMBL/GenBank/DDBJ databases">
        <title>Complete sequence of Roseiflexus castenholzii DSM 13941.</title>
        <authorList>
            <consortium name="US DOE Joint Genome Institute"/>
            <person name="Copeland A."/>
            <person name="Lucas S."/>
            <person name="Lapidus A."/>
            <person name="Barry K."/>
            <person name="Glavina del Rio T."/>
            <person name="Dalin E."/>
            <person name="Tice H."/>
            <person name="Pitluck S."/>
            <person name="Thompson L.S."/>
            <person name="Brettin T."/>
            <person name="Bruce D."/>
            <person name="Detter J.C."/>
            <person name="Han C."/>
            <person name="Tapia R."/>
            <person name="Schmutz J."/>
            <person name="Larimer F."/>
            <person name="Land M."/>
            <person name="Hauser L."/>
            <person name="Kyrpides N."/>
            <person name="Mikhailova N."/>
            <person name="Bryant D.A."/>
            <person name="Hanada S."/>
            <person name="Tsukatani Y."/>
            <person name="Richardson P."/>
        </authorList>
    </citation>
    <scope>NUCLEOTIDE SEQUENCE [LARGE SCALE GENOMIC DNA]</scope>
    <source>
        <strain evidence="3">DSM 13941 / HLO8</strain>
    </source>
</reference>
<organism evidence="2 3">
    <name type="scientific">Roseiflexus castenholzii (strain DSM 13941 / HLO8)</name>
    <dbReference type="NCBI Taxonomy" id="383372"/>
    <lineage>
        <taxon>Bacteria</taxon>
        <taxon>Bacillati</taxon>
        <taxon>Chloroflexota</taxon>
        <taxon>Chloroflexia</taxon>
        <taxon>Chloroflexales</taxon>
        <taxon>Roseiflexineae</taxon>
        <taxon>Roseiflexaceae</taxon>
        <taxon>Roseiflexus</taxon>
    </lineage>
</organism>
<dbReference type="InterPro" id="IPR003797">
    <property type="entry name" value="DegV"/>
</dbReference>
<dbReference type="NCBIfam" id="TIGR00762">
    <property type="entry name" value="DegV"/>
    <property type="match status" value="1"/>
</dbReference>
<protein>
    <submittedName>
        <fullName evidence="2">DegV family protein</fullName>
    </submittedName>
</protein>
<keyword evidence="3" id="KW-1185">Reference proteome</keyword>
<dbReference type="PROSITE" id="PS51482">
    <property type="entry name" value="DEGV"/>
    <property type="match status" value="1"/>
</dbReference>
<dbReference type="eggNOG" id="COG1307">
    <property type="taxonomic scope" value="Bacteria"/>
</dbReference>
<dbReference type="PANTHER" id="PTHR33434:SF2">
    <property type="entry name" value="FATTY ACID-BINDING PROTEIN TM_1468"/>
    <property type="match status" value="1"/>
</dbReference>
<dbReference type="GO" id="GO:0008289">
    <property type="term" value="F:lipid binding"/>
    <property type="evidence" value="ECO:0007669"/>
    <property type="project" value="UniProtKB-KW"/>
</dbReference>
<dbReference type="AlphaFoldDB" id="A7NGY4"/>
<evidence type="ECO:0000313" key="2">
    <source>
        <dbReference type="EMBL" id="ABU56731.1"/>
    </source>
</evidence>
<proteinExistence type="predicted"/>
<evidence type="ECO:0000313" key="3">
    <source>
        <dbReference type="Proteomes" id="UP000000263"/>
    </source>
</evidence>
<dbReference type="SUPFAM" id="SSF82549">
    <property type="entry name" value="DAK1/DegV-like"/>
    <property type="match status" value="1"/>
</dbReference>
<name>A7NGY4_ROSCS</name>
<keyword evidence="1" id="KW-0446">Lipid-binding</keyword>
<dbReference type="Gene3D" id="3.40.50.10170">
    <property type="match status" value="1"/>
</dbReference>
<accession>A7NGY4</accession>
<sequence length="281" mass="30485">MPSVKIVVDSTADIPADVRAAYHIHVVPVLLHRRGATLRDDIDISRDEYYRWIAEHDDLPTTSAPSVGMFEEVFRELTRDGSAVLSLSVAAGLSATYGAAVQAARLVADARIVCVDSHSIAMPIAYLALAAARRLSQGATLDEAVALVERLRDRTVAYVALQTLRYLERGGRISRTRALLGTLLDVKPILEVRDSQVLPVERVRTWRRVPARLLELAQSRGVYQELSVVYTTDRADAESLADACANAGLLVRDRIRTVQIGAVLGTHMGPGALGITGLLAS</sequence>
<dbReference type="EMBL" id="CP000804">
    <property type="protein sequence ID" value="ABU56731.1"/>
    <property type="molecule type" value="Genomic_DNA"/>
</dbReference>
<evidence type="ECO:0000256" key="1">
    <source>
        <dbReference type="ARBA" id="ARBA00023121"/>
    </source>
</evidence>
<dbReference type="STRING" id="383372.Rcas_0602"/>
<dbReference type="RefSeq" id="WP_012119162.1">
    <property type="nucleotide sequence ID" value="NC_009767.1"/>
</dbReference>
<gene>
    <name evidence="2" type="ordered locus">Rcas_0602</name>
</gene>
<dbReference type="Gene3D" id="3.30.1180.10">
    <property type="match status" value="1"/>
</dbReference>
<dbReference type="KEGG" id="rca:Rcas_0602"/>
<dbReference type="InterPro" id="IPR050270">
    <property type="entry name" value="DegV_domain_contain"/>
</dbReference>
<dbReference type="Pfam" id="PF02645">
    <property type="entry name" value="DegV"/>
    <property type="match status" value="1"/>
</dbReference>
<dbReference type="Proteomes" id="UP000000263">
    <property type="component" value="Chromosome"/>
</dbReference>
<dbReference type="PANTHER" id="PTHR33434">
    <property type="entry name" value="DEGV DOMAIN-CONTAINING PROTEIN DR_1986-RELATED"/>
    <property type="match status" value="1"/>
</dbReference>
<dbReference type="HOGENOM" id="CLU_048251_0_1_0"/>
<dbReference type="OrthoDB" id="9780660at2"/>
<dbReference type="InterPro" id="IPR043168">
    <property type="entry name" value="DegV_C"/>
</dbReference>